<evidence type="ECO:0000256" key="2">
    <source>
        <dbReference type="ARBA" id="ARBA00022692"/>
    </source>
</evidence>
<keyword evidence="5" id="KW-1133">Transmembrane helix</keyword>
<keyword evidence="2" id="KW-0812">Transmembrane</keyword>
<dbReference type="SUPFAM" id="SSF52540">
    <property type="entry name" value="P-loop containing nucleoside triphosphate hydrolases"/>
    <property type="match status" value="1"/>
</dbReference>
<dbReference type="SMART" id="SM00382">
    <property type="entry name" value="AAA"/>
    <property type="match status" value="1"/>
</dbReference>
<dbReference type="GO" id="GO:0005524">
    <property type="term" value="F:ATP binding"/>
    <property type="evidence" value="ECO:0007669"/>
    <property type="project" value="UniProtKB-KW"/>
</dbReference>
<protein>
    <recommendedName>
        <fullName evidence="9">ABC transporter ATP-binding protein</fullName>
    </recommendedName>
</protein>
<dbReference type="InterPro" id="IPR017871">
    <property type="entry name" value="ABC_transporter-like_CS"/>
</dbReference>
<dbReference type="AlphaFoldDB" id="A0A328K4F6"/>
<evidence type="ECO:0000313" key="8">
    <source>
        <dbReference type="Proteomes" id="UP000249099"/>
    </source>
</evidence>
<reference evidence="7 8" key="1">
    <citation type="submission" date="2017-03" db="EMBL/GenBank/DDBJ databases">
        <title>wgs assembly of Dolosigranulum pigrum KPL CDC strains.</title>
        <authorList>
            <person name="Brugger S.D."/>
            <person name="Pettigrew M."/>
            <person name="Kong Y."/>
            <person name="Lemon K.P."/>
        </authorList>
    </citation>
    <scope>NUCLEOTIDE SEQUENCE [LARGE SCALE GENOMIC DNA]</scope>
    <source>
        <strain evidence="7 8">KPL1931_CDC4294-98</strain>
    </source>
</reference>
<dbReference type="InterPro" id="IPR036640">
    <property type="entry name" value="ABC1_TM_sf"/>
</dbReference>
<evidence type="ECO:0000313" key="7">
    <source>
        <dbReference type="EMBL" id="RAN63625.1"/>
    </source>
</evidence>
<keyword evidence="6" id="KW-0472">Membrane</keyword>
<evidence type="ECO:0000256" key="3">
    <source>
        <dbReference type="ARBA" id="ARBA00022741"/>
    </source>
</evidence>
<evidence type="ECO:0008006" key="9">
    <source>
        <dbReference type="Google" id="ProtNLM"/>
    </source>
</evidence>
<dbReference type="InterPro" id="IPR025662">
    <property type="entry name" value="Sigma_54_int_dom_ATP-bd_1"/>
</dbReference>
<gene>
    <name evidence="7" type="ORF">B8A44_04595</name>
</gene>
<dbReference type="Gene3D" id="3.40.50.300">
    <property type="entry name" value="P-loop containing nucleotide triphosphate hydrolases"/>
    <property type="match status" value="1"/>
</dbReference>
<dbReference type="PROSITE" id="PS50929">
    <property type="entry name" value="ABC_TM1F"/>
    <property type="match status" value="1"/>
</dbReference>
<sequence length="524" mass="58947">MDKKAKVLIGVLLVISGLETVFNAATYAMVFDIIEQQKLNLVVVYTVVVILGYILFSGIRHIKDRTINRYVKEEKTAIQKKILDNEEQKFKLFEHTGSSDKMSFFQNDLKLFEDNYLRKKFEIISQVIVLLGVLTFSLYSNFLLTVIFSLFAAVPHFVSGFMNKKIQQSTEHWTQATAKANHSLIDLFKNFWTLMVYHATNKEIKSVSEDILKKESANATMQNTISLAQMFTMMVGYTMMMIPIGIGMYLTISGDLPIATFVAVQYSSSMIINSLLTTVRLKNELQSAKPIKDKIDKELSFVPRSTSSKKLNGHIQSVVFKDVSFSFGETKVLDNFNLTLNGVDKVLLQGESGSGKTTIFKLLTKQLLPDSGTIYINGIDTRELDIEDILQCFGYISQQALVFDDTIEKNITLGHDFSTEEIMKACEMAQIGELIKKTGLDYVIGEDGQNLSGGQLKRLEIARAILFKRKGLLVDEALSSLDKETGRAIVKTLMDLDKLMIDIEHHIAAELTEGYTDVITLSRS</sequence>
<accession>A0A328K4F6</accession>
<organism evidence="7 8">
    <name type="scientific">Dolosigranulum pigrum</name>
    <dbReference type="NCBI Taxonomy" id="29394"/>
    <lineage>
        <taxon>Bacteria</taxon>
        <taxon>Bacillati</taxon>
        <taxon>Bacillota</taxon>
        <taxon>Bacilli</taxon>
        <taxon>Lactobacillales</taxon>
        <taxon>Carnobacteriaceae</taxon>
        <taxon>Dolosigranulum</taxon>
    </lineage>
</organism>
<dbReference type="InterPro" id="IPR027417">
    <property type="entry name" value="P-loop_NTPase"/>
</dbReference>
<dbReference type="PROSITE" id="PS00211">
    <property type="entry name" value="ABC_TRANSPORTER_1"/>
    <property type="match status" value="1"/>
</dbReference>
<dbReference type="Pfam" id="PF00005">
    <property type="entry name" value="ABC_tran"/>
    <property type="match status" value="1"/>
</dbReference>
<dbReference type="InterPro" id="IPR003593">
    <property type="entry name" value="AAA+_ATPase"/>
</dbReference>
<evidence type="ECO:0000256" key="6">
    <source>
        <dbReference type="ARBA" id="ARBA00023136"/>
    </source>
</evidence>
<comment type="caution">
    <text evidence="7">The sequence shown here is derived from an EMBL/GenBank/DDBJ whole genome shotgun (WGS) entry which is preliminary data.</text>
</comment>
<dbReference type="SUPFAM" id="SSF90123">
    <property type="entry name" value="ABC transporter transmembrane region"/>
    <property type="match status" value="1"/>
</dbReference>
<dbReference type="RefSeq" id="WP_111974153.1">
    <property type="nucleotide sequence ID" value="NZ_NAQR01000031.1"/>
</dbReference>
<evidence type="ECO:0000256" key="5">
    <source>
        <dbReference type="ARBA" id="ARBA00022989"/>
    </source>
</evidence>
<dbReference type="GO" id="GO:0016887">
    <property type="term" value="F:ATP hydrolysis activity"/>
    <property type="evidence" value="ECO:0007669"/>
    <property type="project" value="InterPro"/>
</dbReference>
<dbReference type="GO" id="GO:0005886">
    <property type="term" value="C:plasma membrane"/>
    <property type="evidence" value="ECO:0007669"/>
    <property type="project" value="UniProtKB-SubCell"/>
</dbReference>
<evidence type="ECO:0000256" key="4">
    <source>
        <dbReference type="ARBA" id="ARBA00022840"/>
    </source>
</evidence>
<dbReference type="PANTHER" id="PTHR24221">
    <property type="entry name" value="ATP-BINDING CASSETTE SUB-FAMILY B"/>
    <property type="match status" value="1"/>
</dbReference>
<dbReference type="GO" id="GO:0034040">
    <property type="term" value="F:ATPase-coupled lipid transmembrane transporter activity"/>
    <property type="evidence" value="ECO:0007669"/>
    <property type="project" value="TreeGrafter"/>
</dbReference>
<dbReference type="Pfam" id="PF00664">
    <property type="entry name" value="ABC_membrane"/>
    <property type="match status" value="1"/>
</dbReference>
<dbReference type="InterPro" id="IPR039421">
    <property type="entry name" value="Type_1_exporter"/>
</dbReference>
<dbReference type="PROSITE" id="PS50893">
    <property type="entry name" value="ABC_TRANSPORTER_2"/>
    <property type="match status" value="1"/>
</dbReference>
<dbReference type="InterPro" id="IPR011527">
    <property type="entry name" value="ABC1_TM_dom"/>
</dbReference>
<keyword evidence="3" id="KW-0547">Nucleotide-binding</keyword>
<dbReference type="InterPro" id="IPR003439">
    <property type="entry name" value="ABC_transporter-like_ATP-bd"/>
</dbReference>
<dbReference type="Gene3D" id="1.20.1560.10">
    <property type="entry name" value="ABC transporter type 1, transmembrane domain"/>
    <property type="match status" value="1"/>
</dbReference>
<dbReference type="Proteomes" id="UP000249099">
    <property type="component" value="Unassembled WGS sequence"/>
</dbReference>
<keyword evidence="4" id="KW-0067">ATP-binding</keyword>
<dbReference type="EMBL" id="NAQV01000014">
    <property type="protein sequence ID" value="RAN63625.1"/>
    <property type="molecule type" value="Genomic_DNA"/>
</dbReference>
<evidence type="ECO:0000256" key="1">
    <source>
        <dbReference type="ARBA" id="ARBA00004651"/>
    </source>
</evidence>
<dbReference type="PANTHER" id="PTHR24221:SF654">
    <property type="entry name" value="ATP-BINDING CASSETTE SUB-FAMILY B MEMBER 6"/>
    <property type="match status" value="1"/>
</dbReference>
<dbReference type="PROSITE" id="PS00675">
    <property type="entry name" value="SIGMA54_INTERACT_1"/>
    <property type="match status" value="1"/>
</dbReference>
<name>A0A328K4F6_9LACT</name>
<dbReference type="GO" id="GO:0140359">
    <property type="term" value="F:ABC-type transporter activity"/>
    <property type="evidence" value="ECO:0007669"/>
    <property type="project" value="InterPro"/>
</dbReference>
<comment type="subcellular location">
    <subcellularLocation>
        <location evidence="1">Cell membrane</location>
        <topology evidence="1">Multi-pass membrane protein</topology>
    </subcellularLocation>
</comment>
<proteinExistence type="predicted"/>